<dbReference type="PROSITE" id="PS50850">
    <property type="entry name" value="MFS"/>
    <property type="match status" value="1"/>
</dbReference>
<protein>
    <recommendedName>
        <fullName evidence="4">Major facilitator superfamily (MFS) profile domain-containing protein</fullName>
    </recommendedName>
</protein>
<evidence type="ECO:0000256" key="2">
    <source>
        <dbReference type="SAM" id="MobiDB-lite"/>
    </source>
</evidence>
<evidence type="ECO:0000259" key="4">
    <source>
        <dbReference type="PROSITE" id="PS50850"/>
    </source>
</evidence>
<dbReference type="Gene3D" id="1.20.1250.20">
    <property type="entry name" value="MFS general substrate transporter like domains"/>
    <property type="match status" value="1"/>
</dbReference>
<feature type="transmembrane region" description="Helical" evidence="3">
    <location>
        <begin position="349"/>
        <end position="366"/>
    </location>
</feature>
<feature type="domain" description="Major facilitator superfamily (MFS) profile" evidence="4">
    <location>
        <begin position="221"/>
        <end position="470"/>
    </location>
</feature>
<dbReference type="InterPro" id="IPR011701">
    <property type="entry name" value="MFS"/>
</dbReference>
<feature type="transmembrane region" description="Helical" evidence="3">
    <location>
        <begin position="118"/>
        <end position="139"/>
    </location>
</feature>
<dbReference type="AlphaFoldDB" id="A0A7S3PP44"/>
<feature type="transmembrane region" description="Helical" evidence="3">
    <location>
        <begin position="406"/>
        <end position="430"/>
    </location>
</feature>
<evidence type="ECO:0000256" key="1">
    <source>
        <dbReference type="ARBA" id="ARBA00004141"/>
    </source>
</evidence>
<dbReference type="GO" id="GO:0022857">
    <property type="term" value="F:transmembrane transporter activity"/>
    <property type="evidence" value="ECO:0007669"/>
    <property type="project" value="InterPro"/>
</dbReference>
<feature type="transmembrane region" description="Helical" evidence="3">
    <location>
        <begin position="183"/>
        <end position="205"/>
    </location>
</feature>
<feature type="compositionally biased region" description="Basic and acidic residues" evidence="2">
    <location>
        <begin position="250"/>
        <end position="265"/>
    </location>
</feature>
<name>A0A7S3PP44_9STRA</name>
<keyword evidence="3" id="KW-0812">Transmembrane</keyword>
<feature type="transmembrane region" description="Helical" evidence="3">
    <location>
        <begin position="145"/>
        <end position="163"/>
    </location>
</feature>
<dbReference type="InterPro" id="IPR036259">
    <property type="entry name" value="MFS_trans_sf"/>
</dbReference>
<keyword evidence="3" id="KW-0472">Membrane</keyword>
<evidence type="ECO:0000256" key="3">
    <source>
        <dbReference type="SAM" id="Phobius"/>
    </source>
</evidence>
<feature type="transmembrane region" description="Helical" evidence="3">
    <location>
        <begin position="51"/>
        <end position="71"/>
    </location>
</feature>
<evidence type="ECO:0000313" key="5">
    <source>
        <dbReference type="EMBL" id="CAE0445845.1"/>
    </source>
</evidence>
<dbReference type="GO" id="GO:0016020">
    <property type="term" value="C:membrane"/>
    <property type="evidence" value="ECO:0007669"/>
    <property type="project" value="UniProtKB-SubCell"/>
</dbReference>
<feature type="transmembrane region" description="Helical" evidence="3">
    <location>
        <begin position="323"/>
        <end position="342"/>
    </location>
</feature>
<feature type="transmembrane region" description="Helical" evidence="3">
    <location>
        <begin position="284"/>
        <end position="303"/>
    </location>
</feature>
<feature type="transmembrane region" description="Helical" evidence="3">
    <location>
        <begin position="211"/>
        <end position="234"/>
    </location>
</feature>
<reference evidence="5" key="1">
    <citation type="submission" date="2021-01" db="EMBL/GenBank/DDBJ databases">
        <authorList>
            <person name="Corre E."/>
            <person name="Pelletier E."/>
            <person name="Niang G."/>
            <person name="Scheremetjew M."/>
            <person name="Finn R."/>
            <person name="Kale V."/>
            <person name="Holt S."/>
            <person name="Cochrane G."/>
            <person name="Meng A."/>
            <person name="Brown T."/>
            <person name="Cohen L."/>
        </authorList>
    </citation>
    <scope>NUCLEOTIDE SEQUENCE</scope>
    <source>
        <strain evidence="5">GSBS06</strain>
    </source>
</reference>
<dbReference type="PANTHER" id="PTHR23534:SF1">
    <property type="entry name" value="MAJOR FACILITATOR SUPERFAMILY PROTEIN"/>
    <property type="match status" value="1"/>
</dbReference>
<feature type="transmembrane region" description="Helical" evidence="3">
    <location>
        <begin position="372"/>
        <end position="399"/>
    </location>
</feature>
<dbReference type="InterPro" id="IPR020846">
    <property type="entry name" value="MFS_dom"/>
</dbReference>
<dbReference type="PANTHER" id="PTHR23534">
    <property type="entry name" value="MFS PERMEASE"/>
    <property type="match status" value="1"/>
</dbReference>
<dbReference type="Pfam" id="PF07690">
    <property type="entry name" value="MFS_1"/>
    <property type="match status" value="1"/>
</dbReference>
<keyword evidence="3" id="KW-1133">Transmembrane helix</keyword>
<feature type="region of interest" description="Disordered" evidence="2">
    <location>
        <begin position="244"/>
        <end position="265"/>
    </location>
</feature>
<sequence length="470" mass="50557">MISKELSESISENMEPDHSETAQGPMENSVVKIDGDDDHEVSNSRQNPKGMLWNVCLLGAGWCFGIASAFAQISTSALVATELAGAEYSTVPLGLIMLASAISAGFVPILAQRYGTKRVYLVGGLSGLLGGILCFVAVNSLEGETAFAVFVLGSVPQGFTYACTNNFRFVATQFSTPEFAPKAISIVMAGGIFAAPLGPLLTVWSRTALSVLYAGAYLQVIVLYILLIISLTLIDFGRLDRPKTAQNSGDEQHGDIERSESATDNVKMQEVKRPLLKIISRREVVSIIVLQAISYSGMAALMGVTPVSMSEDGFNFNQSTTAIVGHMLGMFVPSLFTGHLVAKTGPYRFMMFGFLVLLFGSLLFLVDRSLAIYTTGILIVGVGWNFSFIPASAIFTTFFTSAERGYVVGFNEFIVIGSVGIITATAGTIFEKIGSWNKFVAVFSCYIGVSVILCSFEVYKVHCKSKLTNE</sequence>
<organism evidence="5">
    <name type="scientific">Aplanochytrium stocchinoi</name>
    <dbReference type="NCBI Taxonomy" id="215587"/>
    <lineage>
        <taxon>Eukaryota</taxon>
        <taxon>Sar</taxon>
        <taxon>Stramenopiles</taxon>
        <taxon>Bigyra</taxon>
        <taxon>Labyrinthulomycetes</taxon>
        <taxon>Thraustochytrida</taxon>
        <taxon>Thraustochytriidae</taxon>
        <taxon>Aplanochytrium</taxon>
    </lineage>
</organism>
<feature type="transmembrane region" description="Helical" evidence="3">
    <location>
        <begin position="91"/>
        <end position="111"/>
    </location>
</feature>
<feature type="region of interest" description="Disordered" evidence="2">
    <location>
        <begin position="1"/>
        <end position="45"/>
    </location>
</feature>
<gene>
    <name evidence="5" type="ORF">ASTO00021_LOCUS15849</name>
</gene>
<comment type="subcellular location">
    <subcellularLocation>
        <location evidence="1">Membrane</location>
        <topology evidence="1">Multi-pass membrane protein</topology>
    </subcellularLocation>
</comment>
<proteinExistence type="predicted"/>
<feature type="transmembrane region" description="Helical" evidence="3">
    <location>
        <begin position="436"/>
        <end position="459"/>
    </location>
</feature>
<dbReference type="SUPFAM" id="SSF103473">
    <property type="entry name" value="MFS general substrate transporter"/>
    <property type="match status" value="1"/>
</dbReference>
<accession>A0A7S3PP44</accession>
<dbReference type="EMBL" id="HBIN01020706">
    <property type="protein sequence ID" value="CAE0445845.1"/>
    <property type="molecule type" value="Transcribed_RNA"/>
</dbReference>